<dbReference type="Proteomes" id="UP000678374">
    <property type="component" value="Unassembled WGS sequence"/>
</dbReference>
<comment type="caution">
    <text evidence="8">The sequence shown here is derived from an EMBL/GenBank/DDBJ whole genome shotgun (WGS) entry which is preliminary data.</text>
</comment>
<organism evidence="8 9">
    <name type="scientific">Ideonella aquatica</name>
    <dbReference type="NCBI Taxonomy" id="2824119"/>
    <lineage>
        <taxon>Bacteria</taxon>
        <taxon>Pseudomonadati</taxon>
        <taxon>Pseudomonadota</taxon>
        <taxon>Betaproteobacteria</taxon>
        <taxon>Burkholderiales</taxon>
        <taxon>Sphaerotilaceae</taxon>
        <taxon>Ideonella</taxon>
    </lineage>
</organism>
<evidence type="ECO:0000256" key="1">
    <source>
        <dbReference type="ARBA" id="ARBA00000448"/>
    </source>
</evidence>
<evidence type="ECO:0000256" key="2">
    <source>
        <dbReference type="ARBA" id="ARBA00005336"/>
    </source>
</evidence>
<evidence type="ECO:0000256" key="3">
    <source>
        <dbReference type="ARBA" id="ARBA00012744"/>
    </source>
</evidence>
<evidence type="ECO:0000256" key="4">
    <source>
        <dbReference type="ARBA" id="ARBA00022729"/>
    </source>
</evidence>
<dbReference type="InterPro" id="IPR036962">
    <property type="entry name" value="Glyco_hydro_3_N_sf"/>
</dbReference>
<dbReference type="SUPFAM" id="SSF51445">
    <property type="entry name" value="(Trans)glycosidases"/>
    <property type="match status" value="1"/>
</dbReference>
<evidence type="ECO:0000313" key="8">
    <source>
        <dbReference type="EMBL" id="MBQ0957907.1"/>
    </source>
</evidence>
<dbReference type="Gene3D" id="3.20.20.300">
    <property type="entry name" value="Glycoside hydrolase, family 3, N-terminal domain"/>
    <property type="match status" value="1"/>
</dbReference>
<dbReference type="InterPro" id="IPR013783">
    <property type="entry name" value="Ig-like_fold"/>
</dbReference>
<reference evidence="8" key="1">
    <citation type="submission" date="2021-04" db="EMBL/GenBank/DDBJ databases">
        <title>The genome sequence of Ideonella sp. 4Y11.</title>
        <authorList>
            <person name="Liu Y."/>
        </authorList>
    </citation>
    <scope>NUCLEOTIDE SEQUENCE</scope>
    <source>
        <strain evidence="8">4Y11</strain>
    </source>
</reference>
<keyword evidence="6" id="KW-0326">Glycosidase</keyword>
<dbReference type="PANTHER" id="PTHR30620:SF16">
    <property type="entry name" value="LYSOSOMAL BETA GLUCOSIDASE"/>
    <property type="match status" value="1"/>
</dbReference>
<dbReference type="InterPro" id="IPR017853">
    <property type="entry name" value="GH"/>
</dbReference>
<accession>A0A940YIX5</accession>
<comment type="similarity">
    <text evidence="2">Belongs to the glycosyl hydrolase 3 family.</text>
</comment>
<dbReference type="SMART" id="SM01217">
    <property type="entry name" value="Fn3_like"/>
    <property type="match status" value="1"/>
</dbReference>
<dbReference type="Pfam" id="PF14310">
    <property type="entry name" value="Fn3-like"/>
    <property type="match status" value="1"/>
</dbReference>
<dbReference type="PRINTS" id="PR00133">
    <property type="entry name" value="GLHYDRLASE3"/>
</dbReference>
<dbReference type="Pfam" id="PF00933">
    <property type="entry name" value="Glyco_hydro_3"/>
    <property type="match status" value="1"/>
</dbReference>
<dbReference type="InterPro" id="IPR036881">
    <property type="entry name" value="Glyco_hydro_3_C_sf"/>
</dbReference>
<protein>
    <recommendedName>
        <fullName evidence="3">beta-glucosidase</fullName>
        <ecNumber evidence="3">3.2.1.21</ecNumber>
    </recommendedName>
</protein>
<evidence type="ECO:0000256" key="5">
    <source>
        <dbReference type="ARBA" id="ARBA00022801"/>
    </source>
</evidence>
<gene>
    <name evidence="8" type="ORF">KAK06_02945</name>
</gene>
<dbReference type="InterPro" id="IPR051915">
    <property type="entry name" value="Cellulose_Degrad_GH3"/>
</dbReference>
<dbReference type="SUPFAM" id="SSF52279">
    <property type="entry name" value="Beta-D-glucan exohydrolase, C-terminal domain"/>
    <property type="match status" value="1"/>
</dbReference>
<evidence type="ECO:0000313" key="9">
    <source>
        <dbReference type="Proteomes" id="UP000678374"/>
    </source>
</evidence>
<evidence type="ECO:0000259" key="7">
    <source>
        <dbReference type="SMART" id="SM01217"/>
    </source>
</evidence>
<dbReference type="GO" id="GO:0008422">
    <property type="term" value="F:beta-glucosidase activity"/>
    <property type="evidence" value="ECO:0007669"/>
    <property type="project" value="UniProtKB-EC"/>
</dbReference>
<dbReference type="InterPro" id="IPR001764">
    <property type="entry name" value="Glyco_hydro_3_N"/>
</dbReference>
<dbReference type="GO" id="GO:0046872">
    <property type="term" value="F:metal ion binding"/>
    <property type="evidence" value="ECO:0007669"/>
    <property type="project" value="InterPro"/>
</dbReference>
<evidence type="ECO:0000256" key="6">
    <source>
        <dbReference type="ARBA" id="ARBA00023295"/>
    </source>
</evidence>
<dbReference type="InterPro" id="IPR002772">
    <property type="entry name" value="Glyco_hydro_3_C"/>
</dbReference>
<keyword evidence="5 8" id="KW-0378">Hydrolase</keyword>
<dbReference type="InterPro" id="IPR026891">
    <property type="entry name" value="Fn3-like"/>
</dbReference>
<name>A0A940YIX5_9BURK</name>
<dbReference type="AlphaFoldDB" id="A0A940YIX5"/>
<dbReference type="Gene3D" id="3.40.50.1700">
    <property type="entry name" value="Glycoside hydrolase family 3 C-terminal domain"/>
    <property type="match status" value="1"/>
</dbReference>
<dbReference type="PANTHER" id="PTHR30620">
    <property type="entry name" value="PERIPLASMIC BETA-GLUCOSIDASE-RELATED"/>
    <property type="match status" value="1"/>
</dbReference>
<feature type="domain" description="Fibronectin type III-like" evidence="7">
    <location>
        <begin position="646"/>
        <end position="715"/>
    </location>
</feature>
<proteinExistence type="inferred from homology"/>
<dbReference type="EMBL" id="JAGQDE010000002">
    <property type="protein sequence ID" value="MBQ0957907.1"/>
    <property type="molecule type" value="Genomic_DNA"/>
</dbReference>
<dbReference type="Gene3D" id="2.60.40.10">
    <property type="entry name" value="Immunoglobulins"/>
    <property type="match status" value="1"/>
</dbReference>
<keyword evidence="4" id="KW-0732">Signal</keyword>
<keyword evidence="9" id="KW-1185">Reference proteome</keyword>
<dbReference type="GO" id="GO:0009251">
    <property type="term" value="P:glucan catabolic process"/>
    <property type="evidence" value="ECO:0007669"/>
    <property type="project" value="TreeGrafter"/>
</dbReference>
<dbReference type="Pfam" id="PF01915">
    <property type="entry name" value="Glyco_hydro_3_C"/>
    <property type="match status" value="1"/>
</dbReference>
<dbReference type="EC" id="3.2.1.21" evidence="3"/>
<sequence length="730" mass="78547">MKGTPMSATLPYQDPSRPISARVADLLGRMTVDEKIGQLMMWDARGEDLSFVTDRLAGSLLHILGDKANRAMDLAATTRLGIPLLIGEDAIHGHSFWPGATIFPTQLALACSWNPALLEQVARVTAREVVPTGIHWTFSPVLCLSRDLRWGRTGETFGEDPWLIGELGAAMIRGYQGAGLADPEGILATAKHYAGYSETQGGRDASEADLSPRKLRSYFLPPFRRAVQAGAMSFMTGYQSIDGVPSTANRWLLTEVLKDEWGFRGVLVTDWDNVGRLVHEQQVCANRAEAAAVALKAGNDVVMVTPDFFDGAREALDRGLITQAHLDAPCARLLALKFAMGLFEQPRRADLAEAARRTGCAAHRAVNLDAARQSLVLLENDGLLPLDPGALRCIAVIGPNADDPLQQLGDWSLGSCQHPPEAGQHPRETITTVLDGLRQLAPPGLQVLHAPGCRITDEGTEGVAAAMAMAAQADVVVAVVGDHLSLVGETLSTATLELQGAQVALLDALAASGRPFVLVLINSKPLVLPRSAGQARAILQAFNPGMCGGQAVAEALFGQLNPSGRLAISMPVHVGQQPVFYSQVRGQHGHRYADLTQAPRWPFGHGLGYTRFAWQGARLDAGELAIGDPVTLRVTLRNVGERPGVEVVQAYVSDLVTSVTWVQRALKGCARVELAPGESREVVITLPPEAFMLVDARGREVIEPGDFEVQVGPSSREEDLIRLRLTLRRR</sequence>
<comment type="catalytic activity">
    <reaction evidence="1">
        <text>Hydrolysis of terminal, non-reducing beta-D-glucosyl residues with release of beta-D-glucose.</text>
        <dbReference type="EC" id="3.2.1.21"/>
    </reaction>
</comment>